<proteinExistence type="predicted"/>
<protein>
    <submittedName>
        <fullName evidence="2">Uncharacterized protein</fullName>
    </submittedName>
</protein>
<organism evidence="2 3">
    <name type="scientific">Nostoc minutum NIES-26</name>
    <dbReference type="NCBI Taxonomy" id="1844469"/>
    <lineage>
        <taxon>Bacteria</taxon>
        <taxon>Bacillati</taxon>
        <taxon>Cyanobacteriota</taxon>
        <taxon>Cyanophyceae</taxon>
        <taxon>Nostocales</taxon>
        <taxon>Nostocaceae</taxon>
        <taxon>Nostoc</taxon>
    </lineage>
</organism>
<comment type="caution">
    <text evidence="2">The sequence shown here is derived from an EMBL/GenBank/DDBJ whole genome shotgun (WGS) entry which is preliminary data.</text>
</comment>
<evidence type="ECO:0000313" key="2">
    <source>
        <dbReference type="EMBL" id="RCJ36912.1"/>
    </source>
</evidence>
<dbReference type="Proteomes" id="UP000252107">
    <property type="component" value="Unassembled WGS sequence"/>
</dbReference>
<evidence type="ECO:0000313" key="3">
    <source>
        <dbReference type="Proteomes" id="UP000252107"/>
    </source>
</evidence>
<accession>A0A367RNN2</accession>
<dbReference type="AlphaFoldDB" id="A0A367RNN2"/>
<dbReference type="EMBL" id="LXQD01000131">
    <property type="protein sequence ID" value="RCJ36912.1"/>
    <property type="molecule type" value="Genomic_DNA"/>
</dbReference>
<reference evidence="2" key="1">
    <citation type="submission" date="2016-04" db="EMBL/GenBank/DDBJ databases">
        <authorList>
            <person name="Tabuchi Yagui T.R."/>
        </authorList>
    </citation>
    <scope>NUCLEOTIDE SEQUENCE [LARGE SCALE GENOMIC DNA]</scope>
    <source>
        <strain evidence="2">NIES-26</strain>
    </source>
</reference>
<feature type="region of interest" description="Disordered" evidence="1">
    <location>
        <begin position="22"/>
        <end position="56"/>
    </location>
</feature>
<evidence type="ECO:0000256" key="1">
    <source>
        <dbReference type="SAM" id="MobiDB-lite"/>
    </source>
</evidence>
<sequence length="67" mass="7160">MRPVLQREVGRRVSLQANFGECLPPQATGVSDKGASPEGLKGKGKRTDLLPCPDEASPACRSKLKNL</sequence>
<gene>
    <name evidence="2" type="ORF">A6770_14885</name>
</gene>
<name>A0A367RNN2_9NOSO</name>
<keyword evidence="3" id="KW-1185">Reference proteome</keyword>